<evidence type="ECO:0000313" key="3">
    <source>
        <dbReference type="EMBL" id="MBB5661746.1"/>
    </source>
</evidence>
<dbReference type="GO" id="GO:0016787">
    <property type="term" value="F:hydrolase activity"/>
    <property type="evidence" value="ECO:0007669"/>
    <property type="project" value="UniProtKB-KW"/>
</dbReference>
<dbReference type="RefSeq" id="WP_241153102.1">
    <property type="nucleotide sequence ID" value="NZ_JACIJB010000015.1"/>
</dbReference>
<name>A0A7W9E871_9CAUL</name>
<dbReference type="Gene3D" id="3.40.50.1820">
    <property type="entry name" value="alpha/beta hydrolase"/>
    <property type="match status" value="1"/>
</dbReference>
<dbReference type="PANTHER" id="PTHR43798">
    <property type="entry name" value="MONOACYLGLYCEROL LIPASE"/>
    <property type="match status" value="1"/>
</dbReference>
<organism evidence="3 4">
    <name type="scientific">Brevundimonas halotolerans</name>
    <dbReference type="NCBI Taxonomy" id="69670"/>
    <lineage>
        <taxon>Bacteria</taxon>
        <taxon>Pseudomonadati</taxon>
        <taxon>Pseudomonadota</taxon>
        <taxon>Alphaproteobacteria</taxon>
        <taxon>Caulobacterales</taxon>
        <taxon>Caulobacteraceae</taxon>
        <taxon>Brevundimonas</taxon>
    </lineage>
</organism>
<reference evidence="3 4" key="1">
    <citation type="submission" date="2020-08" db="EMBL/GenBank/DDBJ databases">
        <title>Genomic Encyclopedia of Type Strains, Phase IV (KMG-IV): sequencing the most valuable type-strain genomes for metagenomic binning, comparative biology and taxonomic classification.</title>
        <authorList>
            <person name="Goeker M."/>
        </authorList>
    </citation>
    <scope>NUCLEOTIDE SEQUENCE [LARGE SCALE GENOMIC DNA]</scope>
    <source>
        <strain evidence="3 4">DSM 24448</strain>
    </source>
</reference>
<sequence length="290" mass="31242">MPIGADGSLFVLELGRADGPVDLIFLHANGFNATTYRPLLAPLAGGRRIWAIDQRGHGLTDLPADPDGRRGWQDLRGDLLAVIDTLEGRPVLAGHSMGGTVSLLAAAKRPERVRSLVLLDPVILLPLTTLAFNLPGMSRFAGRIPLVRNSRKRRADFPDLEAARKAYRGRGAFAGWPDDVLDAFLETGLKPSDNGLTLACRPDWEASGYAAQAHNPWGAMTRFRGPIQILRAQTGSTCHVPDRPPGLSHVRSRRVPGSTHFLPMLNPDAVRHTLMAALDSDGVASPGSAR</sequence>
<dbReference type="InterPro" id="IPR029058">
    <property type="entry name" value="AB_hydrolase_fold"/>
</dbReference>
<dbReference type="InterPro" id="IPR050266">
    <property type="entry name" value="AB_hydrolase_sf"/>
</dbReference>
<keyword evidence="1" id="KW-0378">Hydrolase</keyword>
<comment type="caution">
    <text evidence="3">The sequence shown here is derived from an EMBL/GenBank/DDBJ whole genome shotgun (WGS) entry which is preliminary data.</text>
</comment>
<dbReference type="Pfam" id="PF12697">
    <property type="entry name" value="Abhydrolase_6"/>
    <property type="match status" value="1"/>
</dbReference>
<dbReference type="EMBL" id="JACIJB010000015">
    <property type="protein sequence ID" value="MBB5661746.1"/>
    <property type="molecule type" value="Genomic_DNA"/>
</dbReference>
<gene>
    <name evidence="3" type="ORF">FHS65_002516</name>
</gene>
<dbReference type="PANTHER" id="PTHR43798:SF31">
    <property type="entry name" value="AB HYDROLASE SUPERFAMILY PROTEIN YCLE"/>
    <property type="match status" value="1"/>
</dbReference>
<dbReference type="SUPFAM" id="SSF53474">
    <property type="entry name" value="alpha/beta-Hydrolases"/>
    <property type="match status" value="1"/>
</dbReference>
<dbReference type="AlphaFoldDB" id="A0A7W9E871"/>
<dbReference type="Proteomes" id="UP000548978">
    <property type="component" value="Unassembled WGS sequence"/>
</dbReference>
<evidence type="ECO:0000256" key="1">
    <source>
        <dbReference type="ARBA" id="ARBA00022801"/>
    </source>
</evidence>
<dbReference type="InterPro" id="IPR000073">
    <property type="entry name" value="AB_hydrolase_1"/>
</dbReference>
<evidence type="ECO:0000259" key="2">
    <source>
        <dbReference type="Pfam" id="PF12697"/>
    </source>
</evidence>
<accession>A0A7W9E871</accession>
<proteinExistence type="predicted"/>
<dbReference type="GO" id="GO:0016020">
    <property type="term" value="C:membrane"/>
    <property type="evidence" value="ECO:0007669"/>
    <property type="project" value="TreeGrafter"/>
</dbReference>
<evidence type="ECO:0000313" key="4">
    <source>
        <dbReference type="Proteomes" id="UP000548978"/>
    </source>
</evidence>
<protein>
    <submittedName>
        <fullName evidence="3">Pimeloyl-ACP methyl ester carboxylesterase</fullName>
    </submittedName>
</protein>
<dbReference type="PRINTS" id="PR00111">
    <property type="entry name" value="ABHYDROLASE"/>
</dbReference>
<keyword evidence="4" id="KW-1185">Reference proteome</keyword>
<feature type="domain" description="AB hydrolase-1" evidence="2">
    <location>
        <begin position="23"/>
        <end position="271"/>
    </location>
</feature>